<organism evidence="2 3">
    <name type="scientific">Salmonirosea aquatica</name>
    <dbReference type="NCBI Taxonomy" id="2654236"/>
    <lineage>
        <taxon>Bacteria</taxon>
        <taxon>Pseudomonadati</taxon>
        <taxon>Bacteroidota</taxon>
        <taxon>Cytophagia</taxon>
        <taxon>Cytophagales</taxon>
        <taxon>Spirosomataceae</taxon>
        <taxon>Salmonirosea</taxon>
    </lineage>
</organism>
<dbReference type="Gene3D" id="3.50.50.60">
    <property type="entry name" value="FAD/NAD(P)-binding domain"/>
    <property type="match status" value="1"/>
</dbReference>
<proteinExistence type="predicted"/>
<feature type="domain" description="FAD dependent oxidoreductase" evidence="1">
    <location>
        <begin position="7"/>
        <end position="332"/>
    </location>
</feature>
<dbReference type="InterPro" id="IPR006076">
    <property type="entry name" value="FAD-dep_OxRdtase"/>
</dbReference>
<protein>
    <submittedName>
        <fullName evidence="2">FAD-dependent oxidoreductase</fullName>
    </submittedName>
</protein>
<accession>A0A7C9F2L3</accession>
<reference evidence="2 3" key="1">
    <citation type="submission" date="2019-10" db="EMBL/GenBank/DDBJ databases">
        <title>Draft Genome Sequence of Cytophagaceae sp. SJW1-29.</title>
        <authorList>
            <person name="Choi A."/>
        </authorList>
    </citation>
    <scope>NUCLEOTIDE SEQUENCE [LARGE SCALE GENOMIC DNA]</scope>
    <source>
        <strain evidence="2 3">SJW1-29</strain>
    </source>
</reference>
<dbReference type="RefSeq" id="WP_152757601.1">
    <property type="nucleotide sequence ID" value="NZ_WHLY01000002.1"/>
</dbReference>
<evidence type="ECO:0000313" key="2">
    <source>
        <dbReference type="EMBL" id="MPR32825.1"/>
    </source>
</evidence>
<dbReference type="Proteomes" id="UP000479293">
    <property type="component" value="Unassembled WGS sequence"/>
</dbReference>
<dbReference type="SUPFAM" id="SSF51905">
    <property type="entry name" value="FAD/NAD(P)-binding domain"/>
    <property type="match status" value="1"/>
</dbReference>
<dbReference type="Gene3D" id="3.30.9.10">
    <property type="entry name" value="D-Amino Acid Oxidase, subunit A, domain 2"/>
    <property type="match status" value="1"/>
</dbReference>
<gene>
    <name evidence="2" type="ORF">GBK04_05500</name>
</gene>
<dbReference type="InterPro" id="IPR036188">
    <property type="entry name" value="FAD/NAD-bd_sf"/>
</dbReference>
<evidence type="ECO:0000313" key="3">
    <source>
        <dbReference type="Proteomes" id="UP000479293"/>
    </source>
</evidence>
<evidence type="ECO:0000259" key="1">
    <source>
        <dbReference type="Pfam" id="PF01266"/>
    </source>
</evidence>
<dbReference type="AlphaFoldDB" id="A0A7C9F2L3"/>
<dbReference type="GO" id="GO:0005737">
    <property type="term" value="C:cytoplasm"/>
    <property type="evidence" value="ECO:0007669"/>
    <property type="project" value="TreeGrafter"/>
</dbReference>
<sequence length="357" mass="40453">MNSRKYDYILVGQGIGGTALAWHLIEAGKRVLVVNDSSRPSATSVAAGIYNPLTGRKLVKTWMADIIFPYAAHFYTQLEGTLHSRFVYPLPIYRPYRSLEERNSFLTYASESGVAEYIAKDSDSHSDIPGLRAPLGGLVVKGGGWIDLTSVVNRSRSFFIENNQYIDCDFFSIKLTINDSNVSWGEYEAGKIIFCQGVDARENTLFDWLPFNPVKGQILDVLFDKYSAEEIVNQGIFILPSPDRQTYRVGATYSWHDLDWATTDDGREYLEDRLRPLVTDQYTVLAQRAGLRPSSKDRRPFIGLHPVHPTIGIFNGLGTKGVTLAPYFANEFVQYLENDKELNSEVNIDRHFSLYYR</sequence>
<comment type="caution">
    <text evidence="2">The sequence shown here is derived from an EMBL/GenBank/DDBJ whole genome shotgun (WGS) entry which is preliminary data.</text>
</comment>
<dbReference type="PANTHER" id="PTHR13847">
    <property type="entry name" value="SARCOSINE DEHYDROGENASE-RELATED"/>
    <property type="match status" value="1"/>
</dbReference>
<keyword evidence="3" id="KW-1185">Reference proteome</keyword>
<dbReference type="EMBL" id="WHLY01000002">
    <property type="protein sequence ID" value="MPR32825.1"/>
    <property type="molecule type" value="Genomic_DNA"/>
</dbReference>
<name>A0A7C9F2L3_9BACT</name>
<dbReference type="Pfam" id="PF01266">
    <property type="entry name" value="DAO"/>
    <property type="match status" value="1"/>
</dbReference>